<comment type="caution">
    <text evidence="2">The sequence shown here is derived from an EMBL/GenBank/DDBJ whole genome shotgun (WGS) entry which is preliminary data.</text>
</comment>
<organism evidence="2 3">
    <name type="scientific">Stylosanthes scabra</name>
    <dbReference type="NCBI Taxonomy" id="79078"/>
    <lineage>
        <taxon>Eukaryota</taxon>
        <taxon>Viridiplantae</taxon>
        <taxon>Streptophyta</taxon>
        <taxon>Embryophyta</taxon>
        <taxon>Tracheophyta</taxon>
        <taxon>Spermatophyta</taxon>
        <taxon>Magnoliopsida</taxon>
        <taxon>eudicotyledons</taxon>
        <taxon>Gunneridae</taxon>
        <taxon>Pentapetalae</taxon>
        <taxon>rosids</taxon>
        <taxon>fabids</taxon>
        <taxon>Fabales</taxon>
        <taxon>Fabaceae</taxon>
        <taxon>Papilionoideae</taxon>
        <taxon>50 kb inversion clade</taxon>
        <taxon>dalbergioids sensu lato</taxon>
        <taxon>Dalbergieae</taxon>
        <taxon>Pterocarpus clade</taxon>
        <taxon>Stylosanthes</taxon>
    </lineage>
</organism>
<sequence>MDRLSDHTQEENRKAIQTFHHYSGGELHFPRRINREGDHSNLLTVSLGSHFNPRRTTELRGLLPPPAISQGLRGNHPHHQEENRAKASHLPTISLGAESILEWSESIPCGLAQDHWSLEDFESIQEWSESTQIP</sequence>
<evidence type="ECO:0000256" key="1">
    <source>
        <dbReference type="SAM" id="MobiDB-lite"/>
    </source>
</evidence>
<dbReference type="EMBL" id="JASCZI010151230">
    <property type="protein sequence ID" value="MED6171158.1"/>
    <property type="molecule type" value="Genomic_DNA"/>
</dbReference>
<evidence type="ECO:0000313" key="2">
    <source>
        <dbReference type="EMBL" id="MED6171158.1"/>
    </source>
</evidence>
<name>A0ABU6VG20_9FABA</name>
<dbReference type="Proteomes" id="UP001341840">
    <property type="component" value="Unassembled WGS sequence"/>
</dbReference>
<keyword evidence="3" id="KW-1185">Reference proteome</keyword>
<gene>
    <name evidence="2" type="ORF">PIB30_038142</name>
</gene>
<reference evidence="2 3" key="1">
    <citation type="journal article" date="2023" name="Plants (Basel)">
        <title>Bridging the Gap: Combining Genomics and Transcriptomics Approaches to Understand Stylosanthes scabra, an Orphan Legume from the Brazilian Caatinga.</title>
        <authorList>
            <person name="Ferreira-Neto J.R.C."/>
            <person name="da Silva M.D."/>
            <person name="Binneck E."/>
            <person name="de Melo N.F."/>
            <person name="da Silva R.H."/>
            <person name="de Melo A.L.T.M."/>
            <person name="Pandolfi V."/>
            <person name="Bustamante F.O."/>
            <person name="Brasileiro-Vidal A.C."/>
            <person name="Benko-Iseppon A.M."/>
        </authorList>
    </citation>
    <scope>NUCLEOTIDE SEQUENCE [LARGE SCALE GENOMIC DNA]</scope>
    <source>
        <tissue evidence="2">Leaves</tissue>
    </source>
</reference>
<evidence type="ECO:0000313" key="3">
    <source>
        <dbReference type="Proteomes" id="UP001341840"/>
    </source>
</evidence>
<protein>
    <submittedName>
        <fullName evidence="2">Uncharacterized protein</fullName>
    </submittedName>
</protein>
<proteinExistence type="predicted"/>
<feature type="region of interest" description="Disordered" evidence="1">
    <location>
        <begin position="63"/>
        <end position="89"/>
    </location>
</feature>
<accession>A0ABU6VG20</accession>